<feature type="repeat" description="PPR" evidence="3">
    <location>
        <begin position="259"/>
        <end position="293"/>
    </location>
</feature>
<dbReference type="Pfam" id="PF20431">
    <property type="entry name" value="E_motif"/>
    <property type="match status" value="1"/>
</dbReference>
<dbReference type="InterPro" id="IPR046848">
    <property type="entry name" value="E_motif"/>
</dbReference>
<dbReference type="InterPro" id="IPR032867">
    <property type="entry name" value="DYW_dom"/>
</dbReference>
<dbReference type="NCBIfam" id="TIGR00756">
    <property type="entry name" value="PPR"/>
    <property type="match status" value="8"/>
</dbReference>
<feature type="repeat" description="PPR" evidence="3">
    <location>
        <begin position="193"/>
        <end position="223"/>
    </location>
</feature>
<feature type="repeat" description="PPR" evidence="3">
    <location>
        <begin position="224"/>
        <end position="258"/>
    </location>
</feature>
<dbReference type="AlphaFoldDB" id="A0A6V7PZH0"/>
<feature type="region of interest" description="Disordered" evidence="4">
    <location>
        <begin position="37"/>
        <end position="60"/>
    </location>
</feature>
<dbReference type="EMBL" id="LR862153">
    <property type="protein sequence ID" value="CAD1836171.1"/>
    <property type="molecule type" value="Genomic_DNA"/>
</dbReference>
<feature type="region of interest" description="Disordered" evidence="4">
    <location>
        <begin position="78"/>
        <end position="97"/>
    </location>
</feature>
<feature type="compositionally biased region" description="Polar residues" evidence="4">
    <location>
        <begin position="88"/>
        <end position="97"/>
    </location>
</feature>
<feature type="repeat" description="PPR" evidence="3">
    <location>
        <begin position="429"/>
        <end position="463"/>
    </location>
</feature>
<dbReference type="PANTHER" id="PTHR47926:SF421">
    <property type="entry name" value="DYW DOMAIN-CONTAINING PROTEIN"/>
    <property type="match status" value="1"/>
</dbReference>
<evidence type="ECO:0000256" key="3">
    <source>
        <dbReference type="PROSITE-ProRule" id="PRU00708"/>
    </source>
</evidence>
<feature type="repeat" description="PPR" evidence="3">
    <location>
        <begin position="821"/>
        <end position="855"/>
    </location>
</feature>
<dbReference type="Pfam" id="PF13041">
    <property type="entry name" value="PPR_2"/>
    <property type="match status" value="4"/>
</dbReference>
<dbReference type="PANTHER" id="PTHR47926">
    <property type="entry name" value="PENTATRICOPEPTIDE REPEAT-CONTAINING PROTEIN"/>
    <property type="match status" value="1"/>
</dbReference>
<feature type="repeat" description="PPR" evidence="3">
    <location>
        <begin position="394"/>
        <end position="428"/>
    </location>
</feature>
<feature type="compositionally biased region" description="Low complexity" evidence="4">
    <location>
        <begin position="37"/>
        <end position="52"/>
    </location>
</feature>
<dbReference type="FunFam" id="1.25.40.10:FF:000436">
    <property type="entry name" value="Pentatricopeptide repeat-containing protein At5g39350 family"/>
    <property type="match status" value="1"/>
</dbReference>
<feature type="repeat" description="PPR" evidence="3">
    <location>
        <begin position="684"/>
        <end position="718"/>
    </location>
</feature>
<dbReference type="Pfam" id="PF01535">
    <property type="entry name" value="PPR"/>
    <property type="match status" value="6"/>
</dbReference>
<dbReference type="InterPro" id="IPR002885">
    <property type="entry name" value="PPR_rpt"/>
</dbReference>
<evidence type="ECO:0000256" key="1">
    <source>
        <dbReference type="ARBA" id="ARBA00022737"/>
    </source>
</evidence>
<evidence type="ECO:0000256" key="4">
    <source>
        <dbReference type="SAM" id="MobiDB-lite"/>
    </source>
</evidence>
<keyword evidence="2" id="KW-0809">Transit peptide</keyword>
<dbReference type="InterPro" id="IPR011990">
    <property type="entry name" value="TPR-like_helical_dom_sf"/>
</dbReference>
<dbReference type="FunFam" id="1.25.40.10:FF:000344">
    <property type="entry name" value="Pentatricopeptide repeat-containing protein"/>
    <property type="match status" value="1"/>
</dbReference>
<name>A0A6V7PZH0_ANACO</name>
<feature type="repeat" description="PPR" evidence="3">
    <location>
        <begin position="123"/>
        <end position="157"/>
    </location>
</feature>
<evidence type="ECO:0000256" key="2">
    <source>
        <dbReference type="ARBA" id="ARBA00022946"/>
    </source>
</evidence>
<dbReference type="GO" id="GO:0008270">
    <property type="term" value="F:zinc ion binding"/>
    <property type="evidence" value="ECO:0007669"/>
    <property type="project" value="InterPro"/>
</dbReference>
<dbReference type="FunFam" id="1.25.40.10:FF:000378">
    <property type="entry name" value="Pentatricopeptide repeat-containing protein mitochondrial"/>
    <property type="match status" value="1"/>
</dbReference>
<feature type="domain" description="DYW" evidence="5">
    <location>
        <begin position="914"/>
        <end position="988"/>
    </location>
</feature>
<dbReference type="GO" id="GO:0003723">
    <property type="term" value="F:RNA binding"/>
    <property type="evidence" value="ECO:0007669"/>
    <property type="project" value="InterPro"/>
</dbReference>
<feature type="repeat" description="PPR" evidence="3">
    <location>
        <begin position="582"/>
        <end position="616"/>
    </location>
</feature>
<evidence type="ECO:0000313" key="6">
    <source>
        <dbReference type="EMBL" id="CAD1836171.1"/>
    </source>
</evidence>
<accession>A0A6V7PZH0</accession>
<dbReference type="FunFam" id="1.25.40.10:FF:000343">
    <property type="entry name" value="Pentatricopeptide repeat-containing protein At3g58590"/>
    <property type="match status" value="1"/>
</dbReference>
<keyword evidence="1" id="KW-0677">Repeat</keyword>
<gene>
    <name evidence="6" type="ORF">CB5_LOCUS19382</name>
</gene>
<dbReference type="GO" id="GO:0009451">
    <property type="term" value="P:RNA modification"/>
    <property type="evidence" value="ECO:0007669"/>
    <property type="project" value="InterPro"/>
</dbReference>
<organism evidence="6">
    <name type="scientific">Ananas comosus var. bracteatus</name>
    <name type="common">red pineapple</name>
    <dbReference type="NCBI Taxonomy" id="296719"/>
    <lineage>
        <taxon>Eukaryota</taxon>
        <taxon>Viridiplantae</taxon>
        <taxon>Streptophyta</taxon>
        <taxon>Embryophyta</taxon>
        <taxon>Tracheophyta</taxon>
        <taxon>Spermatophyta</taxon>
        <taxon>Magnoliopsida</taxon>
        <taxon>Liliopsida</taxon>
        <taxon>Poales</taxon>
        <taxon>Bromeliaceae</taxon>
        <taxon>Bromelioideae</taxon>
        <taxon>Ananas</taxon>
    </lineage>
</organism>
<reference evidence="6" key="1">
    <citation type="submission" date="2020-07" db="EMBL/GenBank/DDBJ databases">
        <authorList>
            <person name="Lin J."/>
        </authorList>
    </citation>
    <scope>NUCLEOTIDE SEQUENCE</scope>
</reference>
<dbReference type="Pfam" id="PF14432">
    <property type="entry name" value="DYW_deaminase"/>
    <property type="match status" value="1"/>
</dbReference>
<sequence>MALVASEAQDATFHSPFPLRPLLPLLLPLLRPLQTPSSPRLILRNPNPNPNRESPSKELHIGTTSSLNAQFYASNRQSRAGVAKSEPKSLNLNHNEPFSSCPDGGSASFAFAHHPFDESPQRRAAFYAATIGAHCRSQRWEEAVSVFASMLVDGAAPDKFLVPKILKACSELRNGGVGACVHGFLVRAPIEFDVFVGNSLINMYAKCGDLASARAVFGQMPERDVVSWTALVNAYSDAEYLDEASRIFNLMLASGVKPDLISWNALISGFARNGDIDTALCLLDKMRADGIKPGTNTWNGVISGCVQNGLFDDALDAFNKMCLLEKPNGVTIASILPACSGLHSLNLGRELHAYVIRNRIKLNVFVGGSLINMYLKCGKFSYAERVFSELESKNSTVWNEMIAAYADEDNMSEALKLFRLMQEDGSKPDVVTYNVFIAAYAKKCQKEEVFNMISEMGRAGLKPNVVSVNSIISGFHHCDLNAEALELFRSMQFPNGANANSCSSPPDMLDYGIQLNAVTINSVLLVLTDLKLLHLGKEVHSYVLRNGFESNIFISSTLVDMYAKCGNMVYATIVFNGIKEKNSVSWNILIAGYNHNAEPGSALNLFPKMLGENIVPNSITLMILLFSCSIMMALNLGKELHGYIEKIRPNEYPVTLACSLIDMYAKCGSIKDAKLVFDTTVQKDIAVCNAMMTGHSLHKMPEDAVTLFQEIELSGLKPDHITFSAFLSALNQEGFVEEAQKYFNSMVTVYAVSPTLEHFTCMIDIVGTAGLLKESLDIIASMPFEPDACVWATLLKACRLHSNHEIGAKAAEALFQLEPRNASNYIVLSNIYAMSGMWDSAARVRDLMKDRGLNMVRQCSQLYVGTTVHSFKAGDRSHCEIGRILDFWRILTDKMMKSGYVPLDAVFCNEGQVDPFTCYHTEKLAICLGLISTSPYSPIHVSKNIRMCMDCHYSAKFISRTYNRVIVVSDGCSYHYLQNGVCSCRDKW</sequence>
<dbReference type="InterPro" id="IPR046960">
    <property type="entry name" value="PPR_At4g14850-like_plant"/>
</dbReference>
<dbReference type="PROSITE" id="PS51375">
    <property type="entry name" value="PPR"/>
    <property type="match status" value="9"/>
</dbReference>
<protein>
    <recommendedName>
        <fullName evidence="5">DYW domain-containing protein</fullName>
    </recommendedName>
</protein>
<evidence type="ECO:0000259" key="5">
    <source>
        <dbReference type="Pfam" id="PF14432"/>
    </source>
</evidence>
<proteinExistence type="predicted"/>
<dbReference type="Gene3D" id="1.25.40.10">
    <property type="entry name" value="Tetratricopeptide repeat domain"/>
    <property type="match status" value="6"/>
</dbReference>